<keyword evidence="3" id="KW-1185">Reference proteome</keyword>
<feature type="compositionally biased region" description="Polar residues" evidence="1">
    <location>
        <begin position="20"/>
        <end position="30"/>
    </location>
</feature>
<proteinExistence type="predicted"/>
<gene>
    <name evidence="2" type="ORF">Fot_15679</name>
</gene>
<feature type="region of interest" description="Disordered" evidence="1">
    <location>
        <begin position="1"/>
        <end position="42"/>
    </location>
</feature>
<organism evidence="2 3">
    <name type="scientific">Forsythia ovata</name>
    <dbReference type="NCBI Taxonomy" id="205694"/>
    <lineage>
        <taxon>Eukaryota</taxon>
        <taxon>Viridiplantae</taxon>
        <taxon>Streptophyta</taxon>
        <taxon>Embryophyta</taxon>
        <taxon>Tracheophyta</taxon>
        <taxon>Spermatophyta</taxon>
        <taxon>Magnoliopsida</taxon>
        <taxon>eudicotyledons</taxon>
        <taxon>Gunneridae</taxon>
        <taxon>Pentapetalae</taxon>
        <taxon>asterids</taxon>
        <taxon>lamiids</taxon>
        <taxon>Lamiales</taxon>
        <taxon>Oleaceae</taxon>
        <taxon>Forsythieae</taxon>
        <taxon>Forsythia</taxon>
    </lineage>
</organism>
<dbReference type="AlphaFoldDB" id="A0ABD1W9U2"/>
<accession>A0ABD1W9U2</accession>
<evidence type="ECO:0000313" key="3">
    <source>
        <dbReference type="Proteomes" id="UP001604277"/>
    </source>
</evidence>
<dbReference type="Proteomes" id="UP001604277">
    <property type="component" value="Unassembled WGS sequence"/>
</dbReference>
<comment type="caution">
    <text evidence="2">The sequence shown here is derived from an EMBL/GenBank/DDBJ whole genome shotgun (WGS) entry which is preliminary data.</text>
</comment>
<protein>
    <submittedName>
        <fullName evidence="2">Uncharacterized protein</fullName>
    </submittedName>
</protein>
<feature type="compositionally biased region" description="Polar residues" evidence="1">
    <location>
        <begin position="1"/>
        <end position="10"/>
    </location>
</feature>
<evidence type="ECO:0000256" key="1">
    <source>
        <dbReference type="SAM" id="MobiDB-lite"/>
    </source>
</evidence>
<dbReference type="EMBL" id="JBFOLJ010000004">
    <property type="protein sequence ID" value="KAL2546446.1"/>
    <property type="molecule type" value="Genomic_DNA"/>
</dbReference>
<sequence>MAATNLSEPNASDPKREKTPFTSSKSSLSHKQPVVTGKSGLSPEIRLKHLPVSIIQELGRRWRRRDGSPVSGFTKWAYLPVENGRTDRAQRGGVQGSNSEILNLCHVASESYQIFNSQGLSISSPSWLLGGPSCDLPLPPKTYDKVNGSPQS</sequence>
<name>A0ABD1W9U2_9LAMI</name>
<evidence type="ECO:0000313" key="2">
    <source>
        <dbReference type="EMBL" id="KAL2546446.1"/>
    </source>
</evidence>
<reference evidence="3" key="1">
    <citation type="submission" date="2024-07" db="EMBL/GenBank/DDBJ databases">
        <title>Two chromosome-level genome assemblies of Korean endemic species Abeliophyllum distichum and Forsythia ovata (Oleaceae).</title>
        <authorList>
            <person name="Jang H."/>
        </authorList>
    </citation>
    <scope>NUCLEOTIDE SEQUENCE [LARGE SCALE GENOMIC DNA]</scope>
</reference>